<dbReference type="InterPro" id="IPR030960">
    <property type="entry name" value="DHQS/DOIS_N"/>
</dbReference>
<comment type="cofactor">
    <cofactor evidence="3">
        <name>Zn(2+)</name>
        <dbReference type="ChEBI" id="CHEBI:29105"/>
    </cofactor>
</comment>
<evidence type="ECO:0000256" key="5">
    <source>
        <dbReference type="ARBA" id="ARBA00004661"/>
    </source>
</evidence>
<dbReference type="InterPro" id="IPR056179">
    <property type="entry name" value="DHQS_C"/>
</dbReference>
<comment type="catalytic activity">
    <reaction evidence="1 18">
        <text>7-phospho-2-dehydro-3-deoxy-D-arabino-heptonate = 3-dehydroquinate + phosphate</text>
        <dbReference type="Rhea" id="RHEA:21968"/>
        <dbReference type="ChEBI" id="CHEBI:32364"/>
        <dbReference type="ChEBI" id="CHEBI:43474"/>
        <dbReference type="ChEBI" id="CHEBI:58394"/>
        <dbReference type="EC" id="4.2.3.4"/>
    </reaction>
</comment>
<comment type="pathway">
    <text evidence="5 18">Metabolic intermediate biosynthesis; chorismate biosynthesis; chorismate from D-erythrose 4-phosphate and phosphoenolpyruvate: step 2/7.</text>
</comment>
<feature type="binding site" evidence="18">
    <location>
        <position position="241"/>
    </location>
    <ligand>
        <name>Zn(2+)</name>
        <dbReference type="ChEBI" id="CHEBI:29105"/>
    </ligand>
</feature>
<keyword evidence="9 18" id="KW-0963">Cytoplasm</keyword>
<dbReference type="CDD" id="cd08195">
    <property type="entry name" value="DHQS"/>
    <property type="match status" value="1"/>
</dbReference>
<reference evidence="21" key="2">
    <citation type="journal article" date="2021" name="PeerJ">
        <title>Extensive microbial diversity within the chicken gut microbiome revealed by metagenomics and culture.</title>
        <authorList>
            <person name="Gilroy R."/>
            <person name="Ravi A."/>
            <person name="Getino M."/>
            <person name="Pursley I."/>
            <person name="Horton D.L."/>
            <person name="Alikhan N.F."/>
            <person name="Baker D."/>
            <person name="Gharbi K."/>
            <person name="Hall N."/>
            <person name="Watson M."/>
            <person name="Adriaenssens E.M."/>
            <person name="Foster-Nyarko E."/>
            <person name="Jarju S."/>
            <person name="Secka A."/>
            <person name="Antonio M."/>
            <person name="Oren A."/>
            <person name="Chaudhuri R.R."/>
            <person name="La Ragione R."/>
            <person name="Hildebrand F."/>
            <person name="Pallen M.J."/>
        </authorList>
    </citation>
    <scope>NUCLEOTIDE SEQUENCE</scope>
    <source>
        <strain evidence="21">ChiGjej1B1-1684</strain>
    </source>
</reference>
<evidence type="ECO:0000256" key="8">
    <source>
        <dbReference type="ARBA" id="ARBA00017684"/>
    </source>
</evidence>
<dbReference type="PANTHER" id="PTHR43622:SF7">
    <property type="entry name" value="3-DEHYDROQUINATE SYNTHASE, CHLOROPLASTIC"/>
    <property type="match status" value="1"/>
</dbReference>
<feature type="domain" description="3-dehydroquinate synthase C-terminal" evidence="20">
    <location>
        <begin position="181"/>
        <end position="316"/>
    </location>
</feature>
<dbReference type="FunFam" id="3.40.50.1970:FF:000007">
    <property type="entry name" value="Pentafunctional AROM polypeptide"/>
    <property type="match status" value="1"/>
</dbReference>
<evidence type="ECO:0000256" key="16">
    <source>
        <dbReference type="ARBA" id="ARBA00023239"/>
    </source>
</evidence>
<sequence>MKAVRVETGRPYDILIERGLIKKCGEIIKGITKAVRIAVITDSNVSPIYAETVKTSLKEAGFAVTVFAFEAGEQSKGIETICHMYDCLADNNFTRQDMIVALGGGVTGDMAGFAAATYLRGIEFVQIPTSLLAQVDSSVGGKTGFDIKQGKNLVGAFWQPSLVIIDPDTIDTLPKHFVSDGMAEVIKYGCIKDKEFFNFLKNEDALENIDEVIYKCVKIKRDVVSADEHEKGERMLLNFGHTLGHALEKLGDFKTLSHGEAVAIGMVMMTAASEKAGLTKGGTCKKIAKVCRKYGLPIENPEKSQDIALAALNDKKSSGNSINLVLISEIGKSFVKKIPHEELAEFIKVD</sequence>
<dbReference type="GO" id="GO:0003856">
    <property type="term" value="F:3-dehydroquinate synthase activity"/>
    <property type="evidence" value="ECO:0007669"/>
    <property type="project" value="UniProtKB-UniRule"/>
</dbReference>
<evidence type="ECO:0000256" key="1">
    <source>
        <dbReference type="ARBA" id="ARBA00001393"/>
    </source>
</evidence>
<keyword evidence="15 18" id="KW-0057">Aromatic amino acid biosynthesis</keyword>
<feature type="binding site" evidence="18">
    <location>
        <position position="142"/>
    </location>
    <ligand>
        <name>NAD(+)</name>
        <dbReference type="ChEBI" id="CHEBI:57540"/>
    </ligand>
</feature>
<comment type="similarity">
    <text evidence="6 18">Belongs to the sugar phosphate cyclases superfamily. Dehydroquinate synthase family.</text>
</comment>
<keyword evidence="16 18" id="KW-0456">Lyase</keyword>
<dbReference type="GO" id="GO:0046872">
    <property type="term" value="F:metal ion binding"/>
    <property type="evidence" value="ECO:0007669"/>
    <property type="project" value="UniProtKB-KW"/>
</dbReference>
<dbReference type="GO" id="GO:0008652">
    <property type="term" value="P:amino acid biosynthetic process"/>
    <property type="evidence" value="ECO:0007669"/>
    <property type="project" value="UniProtKB-KW"/>
</dbReference>
<evidence type="ECO:0000259" key="20">
    <source>
        <dbReference type="Pfam" id="PF24621"/>
    </source>
</evidence>
<keyword evidence="17 18" id="KW-0170">Cobalt</keyword>
<comment type="subcellular location">
    <subcellularLocation>
        <location evidence="4 18">Cytoplasm</location>
    </subcellularLocation>
</comment>
<dbReference type="GO" id="GO:0005737">
    <property type="term" value="C:cytoplasm"/>
    <property type="evidence" value="ECO:0007669"/>
    <property type="project" value="UniProtKB-SubCell"/>
</dbReference>
<comment type="caution">
    <text evidence="18">Lacks conserved residue(s) required for the propagation of feature annotation.</text>
</comment>
<dbReference type="Pfam" id="PF01761">
    <property type="entry name" value="DHQ_synthase"/>
    <property type="match status" value="1"/>
</dbReference>
<evidence type="ECO:0000259" key="19">
    <source>
        <dbReference type="Pfam" id="PF01761"/>
    </source>
</evidence>
<dbReference type="NCBIfam" id="TIGR01357">
    <property type="entry name" value="aroB"/>
    <property type="match status" value="1"/>
</dbReference>
<evidence type="ECO:0000256" key="12">
    <source>
        <dbReference type="ARBA" id="ARBA00022741"/>
    </source>
</evidence>
<organism evidence="21 22">
    <name type="scientific">Candidatus Limousia pullorum</name>
    <dbReference type="NCBI Taxonomy" id="2840860"/>
    <lineage>
        <taxon>Bacteria</taxon>
        <taxon>Bacillati</taxon>
        <taxon>Bacillota</taxon>
        <taxon>Clostridia</taxon>
        <taxon>Eubacteriales</taxon>
        <taxon>Oscillospiraceae</taxon>
        <taxon>Oscillospiraceae incertae sedis</taxon>
        <taxon>Candidatus Limousia</taxon>
    </lineage>
</organism>
<accession>A0A9D1S8P9</accession>
<evidence type="ECO:0000313" key="21">
    <source>
        <dbReference type="EMBL" id="HIU50558.1"/>
    </source>
</evidence>
<keyword evidence="14 18" id="KW-0520">NAD</keyword>
<feature type="binding site" evidence="18">
    <location>
        <position position="151"/>
    </location>
    <ligand>
        <name>NAD(+)</name>
        <dbReference type="ChEBI" id="CHEBI:57540"/>
    </ligand>
</feature>
<keyword evidence="10 18" id="KW-0028">Amino-acid biosynthesis</keyword>
<evidence type="ECO:0000256" key="7">
    <source>
        <dbReference type="ARBA" id="ARBA00013031"/>
    </source>
</evidence>
<feature type="domain" description="3-dehydroquinate synthase N-terminal" evidence="19">
    <location>
        <begin position="68"/>
        <end position="177"/>
    </location>
</feature>
<feature type="binding site" evidence="18">
    <location>
        <begin position="169"/>
        <end position="172"/>
    </location>
    <ligand>
        <name>NAD(+)</name>
        <dbReference type="ChEBI" id="CHEBI:57540"/>
    </ligand>
</feature>
<dbReference type="InterPro" id="IPR016037">
    <property type="entry name" value="DHQ_synth_AroB"/>
</dbReference>
<feature type="binding site" evidence="18">
    <location>
        <begin position="129"/>
        <end position="130"/>
    </location>
    <ligand>
        <name>NAD(+)</name>
        <dbReference type="ChEBI" id="CHEBI:57540"/>
    </ligand>
</feature>
<dbReference type="EC" id="4.2.3.4" evidence="7 18"/>
<name>A0A9D1S8P9_9FIRM</name>
<dbReference type="Proteomes" id="UP000824118">
    <property type="component" value="Unassembled WGS sequence"/>
</dbReference>
<dbReference type="GO" id="GO:0009073">
    <property type="term" value="P:aromatic amino acid family biosynthetic process"/>
    <property type="evidence" value="ECO:0007669"/>
    <property type="project" value="UniProtKB-KW"/>
</dbReference>
<comment type="cofactor">
    <cofactor evidence="18">
        <name>Co(2+)</name>
        <dbReference type="ChEBI" id="CHEBI:48828"/>
    </cofactor>
    <cofactor evidence="18">
        <name>Zn(2+)</name>
        <dbReference type="ChEBI" id="CHEBI:29105"/>
    </cofactor>
    <text evidence="18">Binds 1 divalent metal cation per subunit. Can use either Co(2+) or Zn(2+).</text>
</comment>
<evidence type="ECO:0000256" key="14">
    <source>
        <dbReference type="ARBA" id="ARBA00023027"/>
    </source>
</evidence>
<protein>
    <recommendedName>
        <fullName evidence="8 18">3-dehydroquinate synthase</fullName>
        <shortName evidence="18">DHQS</shortName>
        <ecNumber evidence="7 18">4.2.3.4</ecNumber>
    </recommendedName>
</protein>
<dbReference type="GO" id="GO:0000166">
    <property type="term" value="F:nucleotide binding"/>
    <property type="evidence" value="ECO:0007669"/>
    <property type="project" value="UniProtKB-KW"/>
</dbReference>
<comment type="caution">
    <text evidence="21">The sequence shown here is derived from an EMBL/GenBank/DDBJ whole genome shotgun (WGS) entry which is preliminary data.</text>
</comment>
<evidence type="ECO:0000256" key="9">
    <source>
        <dbReference type="ARBA" id="ARBA00022490"/>
    </source>
</evidence>
<keyword evidence="12 18" id="KW-0547">Nucleotide-binding</keyword>
<dbReference type="InterPro" id="IPR030963">
    <property type="entry name" value="DHQ_synth_fam"/>
</dbReference>
<feature type="binding site" evidence="18">
    <location>
        <position position="258"/>
    </location>
    <ligand>
        <name>Zn(2+)</name>
        <dbReference type="ChEBI" id="CHEBI:29105"/>
    </ligand>
</feature>
<comment type="cofactor">
    <cofactor evidence="2 18">
        <name>NAD(+)</name>
        <dbReference type="ChEBI" id="CHEBI:57540"/>
    </cofactor>
</comment>
<proteinExistence type="inferred from homology"/>
<evidence type="ECO:0000256" key="2">
    <source>
        <dbReference type="ARBA" id="ARBA00001911"/>
    </source>
</evidence>
<evidence type="ECO:0000256" key="13">
    <source>
        <dbReference type="ARBA" id="ARBA00022833"/>
    </source>
</evidence>
<dbReference type="Pfam" id="PF24621">
    <property type="entry name" value="DHQS_C"/>
    <property type="match status" value="1"/>
</dbReference>
<dbReference type="GO" id="GO:0009423">
    <property type="term" value="P:chorismate biosynthetic process"/>
    <property type="evidence" value="ECO:0007669"/>
    <property type="project" value="UniProtKB-UniRule"/>
</dbReference>
<dbReference type="Gene3D" id="3.40.50.1970">
    <property type="match status" value="1"/>
</dbReference>
<evidence type="ECO:0000256" key="18">
    <source>
        <dbReference type="HAMAP-Rule" id="MF_00110"/>
    </source>
</evidence>
<dbReference type="AlphaFoldDB" id="A0A9D1S8P9"/>
<feature type="binding site" evidence="18">
    <location>
        <position position="184"/>
    </location>
    <ligand>
        <name>Zn(2+)</name>
        <dbReference type="ChEBI" id="CHEBI:29105"/>
    </ligand>
</feature>
<reference evidence="21" key="1">
    <citation type="submission" date="2020-10" db="EMBL/GenBank/DDBJ databases">
        <authorList>
            <person name="Gilroy R."/>
        </authorList>
    </citation>
    <scope>NUCLEOTIDE SEQUENCE</scope>
    <source>
        <strain evidence="21">ChiGjej1B1-1684</strain>
    </source>
</reference>
<gene>
    <name evidence="18 21" type="primary">aroB</name>
    <name evidence="21" type="ORF">IAD22_06055</name>
</gene>
<evidence type="ECO:0000256" key="15">
    <source>
        <dbReference type="ARBA" id="ARBA00023141"/>
    </source>
</evidence>
<dbReference type="PANTHER" id="PTHR43622">
    <property type="entry name" value="3-DEHYDROQUINATE SYNTHASE"/>
    <property type="match status" value="1"/>
</dbReference>
<evidence type="ECO:0000256" key="4">
    <source>
        <dbReference type="ARBA" id="ARBA00004496"/>
    </source>
</evidence>
<comment type="function">
    <text evidence="18">Catalyzes the conversion of 3-deoxy-D-arabino-heptulosonate 7-phosphate (DAHP) to dehydroquinate (DHQ).</text>
</comment>
<evidence type="ECO:0000313" key="22">
    <source>
        <dbReference type="Proteomes" id="UP000824118"/>
    </source>
</evidence>
<dbReference type="SUPFAM" id="SSF56796">
    <property type="entry name" value="Dehydroquinate synthase-like"/>
    <property type="match status" value="1"/>
</dbReference>
<dbReference type="Gene3D" id="1.20.1090.10">
    <property type="entry name" value="Dehydroquinate synthase-like - alpha domain"/>
    <property type="match status" value="1"/>
</dbReference>
<dbReference type="HAMAP" id="MF_00110">
    <property type="entry name" value="DHQ_synthase"/>
    <property type="match status" value="1"/>
</dbReference>
<dbReference type="InterPro" id="IPR050071">
    <property type="entry name" value="Dehydroquinate_synthase"/>
</dbReference>
<evidence type="ECO:0000256" key="6">
    <source>
        <dbReference type="ARBA" id="ARBA00005412"/>
    </source>
</evidence>
<evidence type="ECO:0000256" key="10">
    <source>
        <dbReference type="ARBA" id="ARBA00022605"/>
    </source>
</evidence>
<dbReference type="EMBL" id="DVNG01000088">
    <property type="protein sequence ID" value="HIU50558.1"/>
    <property type="molecule type" value="Genomic_DNA"/>
</dbReference>
<keyword evidence="11 18" id="KW-0479">Metal-binding</keyword>
<keyword evidence="13 18" id="KW-0862">Zinc</keyword>
<dbReference type="PIRSF" id="PIRSF001455">
    <property type="entry name" value="DHQ_synth"/>
    <property type="match status" value="1"/>
</dbReference>
<evidence type="ECO:0000256" key="11">
    <source>
        <dbReference type="ARBA" id="ARBA00022723"/>
    </source>
</evidence>
<evidence type="ECO:0000256" key="17">
    <source>
        <dbReference type="ARBA" id="ARBA00023285"/>
    </source>
</evidence>
<feature type="binding site" evidence="18">
    <location>
        <begin position="105"/>
        <end position="109"/>
    </location>
    <ligand>
        <name>NAD(+)</name>
        <dbReference type="ChEBI" id="CHEBI:57540"/>
    </ligand>
</feature>
<evidence type="ECO:0000256" key="3">
    <source>
        <dbReference type="ARBA" id="ARBA00001947"/>
    </source>
</evidence>